<gene>
    <name evidence="1" type="ORF">P0082_02470</name>
</gene>
<organism evidence="1 2">
    <name type="scientific">Candidatus Haliotispira prima</name>
    <dbReference type="NCBI Taxonomy" id="3034016"/>
    <lineage>
        <taxon>Bacteria</taxon>
        <taxon>Pseudomonadati</taxon>
        <taxon>Spirochaetota</taxon>
        <taxon>Spirochaetia</taxon>
        <taxon>Spirochaetales</taxon>
        <taxon>Spirochaetaceae</taxon>
        <taxon>Candidatus Haliotispira</taxon>
    </lineage>
</organism>
<evidence type="ECO:0000313" key="2">
    <source>
        <dbReference type="Proteomes" id="UP001228690"/>
    </source>
</evidence>
<dbReference type="RefSeq" id="WP_326927934.1">
    <property type="nucleotide sequence ID" value="NZ_CP123443.1"/>
</dbReference>
<sequence>MVLLKLVSQYLLHVMAARNGIYLKAIANGLKMAFCERELKRHVLTCLFNLLTIPPLAKISKRIYNQLFDSLSPPFHFNLSKPGGSYPGGDNYYYVIGVDDTKKISGKALQLAITNSPPAVKLIVPLTRYSSP</sequence>
<reference evidence="1 2" key="1">
    <citation type="submission" date="2023-04" db="EMBL/GenBank/DDBJ databases">
        <title>Spirochaete genome identified in red abalone sample constitutes a novel genus.</title>
        <authorList>
            <person name="Sharma S.P."/>
            <person name="Purcell C.M."/>
            <person name="Hyde J.R."/>
            <person name="Severin A.J."/>
        </authorList>
    </citation>
    <scope>NUCLEOTIDE SEQUENCE [LARGE SCALE GENOMIC DNA]</scope>
    <source>
        <strain evidence="1 2">SP-2023</strain>
    </source>
</reference>
<name>A0ABY8MKM3_9SPIO</name>
<dbReference type="EMBL" id="CP123443">
    <property type="protein sequence ID" value="WGK69748.1"/>
    <property type="molecule type" value="Genomic_DNA"/>
</dbReference>
<protein>
    <submittedName>
        <fullName evidence="1">Uncharacterized protein</fullName>
    </submittedName>
</protein>
<proteinExistence type="predicted"/>
<keyword evidence="2" id="KW-1185">Reference proteome</keyword>
<evidence type="ECO:0000313" key="1">
    <source>
        <dbReference type="EMBL" id="WGK69748.1"/>
    </source>
</evidence>
<dbReference type="Proteomes" id="UP001228690">
    <property type="component" value="Chromosome"/>
</dbReference>
<accession>A0ABY8MKM3</accession>